<dbReference type="RefSeq" id="XP_017993045.1">
    <property type="nucleotide sequence ID" value="XM_018136781.1"/>
</dbReference>
<comment type="caution">
    <text evidence="3">The sequence shown here is derived from an EMBL/GenBank/DDBJ whole genome shotgun (WGS) entry which is preliminary data.</text>
</comment>
<evidence type="ECO:0000256" key="1">
    <source>
        <dbReference type="ARBA" id="ARBA00007764"/>
    </source>
</evidence>
<feature type="compositionally biased region" description="Polar residues" evidence="2">
    <location>
        <begin position="1018"/>
        <end position="1034"/>
    </location>
</feature>
<feature type="region of interest" description="Disordered" evidence="2">
    <location>
        <begin position="102"/>
        <end position="121"/>
    </location>
</feature>
<feature type="compositionally biased region" description="Low complexity" evidence="2">
    <location>
        <begin position="1124"/>
        <end position="1145"/>
    </location>
</feature>
<feature type="region of interest" description="Disordered" evidence="2">
    <location>
        <begin position="1018"/>
        <end position="1041"/>
    </location>
</feature>
<dbReference type="OrthoDB" id="9932926at2759"/>
<comment type="similarity">
    <text evidence="1">Belongs to the SH3BGR family.</text>
</comment>
<dbReference type="VEuPathDB" id="FungiDB:Malapachy_2289"/>
<feature type="compositionally biased region" description="Basic and acidic residues" evidence="2">
    <location>
        <begin position="389"/>
        <end position="410"/>
    </location>
</feature>
<feature type="region of interest" description="Disordered" evidence="2">
    <location>
        <begin position="337"/>
        <end position="987"/>
    </location>
</feature>
<feature type="region of interest" description="Disordered" evidence="2">
    <location>
        <begin position="1062"/>
        <end position="1527"/>
    </location>
</feature>
<dbReference type="STRING" id="77020.A0A0M9VQC9"/>
<dbReference type="PANTHER" id="PTHR12232:SF0">
    <property type="entry name" value="THIOREDOXIN DOMAIN-CONTAINING PROTEIN"/>
    <property type="match status" value="1"/>
</dbReference>
<evidence type="ECO:0000256" key="2">
    <source>
        <dbReference type="SAM" id="MobiDB-lite"/>
    </source>
</evidence>
<protein>
    <recommendedName>
        <fullName evidence="5">SH3 domain-containing protein</fullName>
    </recommendedName>
</protein>
<feature type="region of interest" description="Disordered" evidence="2">
    <location>
        <begin position="186"/>
        <end position="221"/>
    </location>
</feature>
<dbReference type="Gene3D" id="3.40.30.10">
    <property type="entry name" value="Glutaredoxin"/>
    <property type="match status" value="1"/>
</dbReference>
<feature type="compositionally biased region" description="Basic and acidic residues" evidence="2">
    <location>
        <begin position="889"/>
        <end position="906"/>
    </location>
</feature>
<feature type="compositionally biased region" description="Acidic residues" evidence="2">
    <location>
        <begin position="1215"/>
        <end position="1231"/>
    </location>
</feature>
<feature type="compositionally biased region" description="Basic and acidic residues" evidence="2">
    <location>
        <begin position="676"/>
        <end position="692"/>
    </location>
</feature>
<feature type="compositionally biased region" description="Polar residues" evidence="2">
    <location>
        <begin position="929"/>
        <end position="938"/>
    </location>
</feature>
<dbReference type="PANTHER" id="PTHR12232">
    <property type="entry name" value="SH3 DOMAIN-BINDING GLUTAMIC ACID-RICH-LIKE PROTEIN"/>
    <property type="match status" value="1"/>
</dbReference>
<dbReference type="InterPro" id="IPR036249">
    <property type="entry name" value="Thioredoxin-like_sf"/>
</dbReference>
<feature type="compositionally biased region" description="Low complexity" evidence="2">
    <location>
        <begin position="1293"/>
        <end position="1319"/>
    </location>
</feature>
<feature type="compositionally biased region" description="Polar residues" evidence="2">
    <location>
        <begin position="780"/>
        <end position="795"/>
    </location>
</feature>
<feature type="compositionally biased region" description="Basic and acidic residues" evidence="2">
    <location>
        <begin position="1463"/>
        <end position="1473"/>
    </location>
</feature>
<reference evidence="3 4" key="1">
    <citation type="submission" date="2015-07" db="EMBL/GenBank/DDBJ databases">
        <title>Draft Genome Sequence of Malassezia furfur CBS1878 and Malassezia pachydermatis CBS1879.</title>
        <authorList>
            <person name="Triana S."/>
            <person name="Ohm R."/>
            <person name="Gonzalez A."/>
            <person name="DeCock H."/>
            <person name="Restrepo S."/>
            <person name="Celis A."/>
        </authorList>
    </citation>
    <scope>NUCLEOTIDE SEQUENCE [LARGE SCALE GENOMIC DNA]</scope>
    <source>
        <strain evidence="3 4">CBS 1879</strain>
    </source>
</reference>
<keyword evidence="4" id="KW-1185">Reference proteome</keyword>
<name>A0A0M9VQC9_9BASI</name>
<feature type="compositionally biased region" description="Basic and acidic residues" evidence="2">
    <location>
        <begin position="446"/>
        <end position="471"/>
    </location>
</feature>
<dbReference type="GO" id="GO:0005737">
    <property type="term" value="C:cytoplasm"/>
    <property type="evidence" value="ECO:0007669"/>
    <property type="project" value="TreeGrafter"/>
</dbReference>
<sequence length="1527" mass="163081">MSAEVELFTTSILGNPKTRSRHDRYITVLSAFKVYQIPFVYHDLASDEDAKKRWRSKAQNPQIPGLLVHNEWRGTYEEFEEAVELGDLLNFLRIDPNRRTAPPVAQSIPPVSSPGPASKSNVKLPPAPTLMATPAAPGQGARILKDEDPLAFLPQGTTVTDAEVDELLKELEKPLPRTTRRTYVPSSRARMAEPTAPSLLESSTRPSEISARYNPEERSTNSLVSEAAKAIGVEPKPRSYAPRMKLNKMSLDQIMADRRARMAQTEQSRKTDELFASLGLSDVVISDKEAYEFLEHGKVPSVKPKAIVQGSVSTPNESSEDAFVPTLDRIWASLPDSVQNGEREGPWSSTEPVEHMPALQLATASTLTKDEEPPPLPKWDVEGPWSHTVVKEERHAMSEEVDVPKLDKESPSVTSEGWDTEGPWSCKTAPPEEASNDDNEALDPSHAPKDTDDALPHDEKDDVQKEQERPPIESAEPSAPLAGERDTGSAVLAETETDTIPTTTTEAISAGTLTPPIPQETETTTAKEDESQAGDDASLLSFDQSVMPHSASTDTAACRVLPSLSHDEPSLLDDDEGRVEDPLWENHMQSKDNGPPPTNLLAPEPSSPHAEAEPETREKVDEAATPSSPLLDAPLPASLPAEPLIEEGQEEGAASPAMHESMTEAPHATTATPVLDRTEGVLDSARDAHIDNAEASVTDTQSSEVDELNEPESVPREKSIVPDDEADGATVLPPAEAVSARPDTSTTLLDKSEEVPSWREDSDDAAPDDTGPLPDDRTSGPVNLRTSDNLLSVQADSLAEDCAPVEADPPTSHDVPLADLASAEASPPTHDLASTNADKAVSEGFLPVESDKSATDVMPIKADGPRNDRTSEKANGSTEDELTSGKADGPTKDELTSGYRDKEKDASTMQTDLVGGVVPKDTPVHASQVPETETSTEPAMTEAQPETAEEPVSFWPVDTQTKASDEPKRLPTMTDTAEKELGSSFEGDKVLAATAEPGDTDADLSEALSTRDNVAVDATNSLTSPQANDVSTSPPMSPDVMPTAMAKALAMTSEEDDGIVNAAPTAAGAGTSVPSSNEVDGVKDTRTPTTPSSGPRAARRHTSLMDRLRSAQRRPSVADAIFDTPSSSQTSTPSSPAATTWSSMDADMDDMGDTTTIVHASPARGPTSQRALSDTSTSFHNPLLSALGVEKEEAVRPDAHASDVPVPSVRMSDTEGSEAESSSEPDSEDAVPDLWVPTSQASRRYEPSAARYATRSVAHSDRDVAWDSPEMGQVRPLSTPSTPKAERSDPLHTMTSTPRLSTTSSPRTKDAAPTTEPSSTAPPLPPRSLSTVTSSEKESQTSTPTKPTTSPARARSKSGLPNGQWGLPASLLERFGLGSTSSPPTTPPRSTSETPTDRIATPSSSGSPRRTSRPLPPTPTTSKARDTPSPRGQRPPPLPKRKETMQPPPLPTRSTAAATASRPTDEARVDAARRAVSSKPTKATTPNSSAPQDALSRSVSQPAKAGQHRRTLSDIMREADEMMHDWT</sequence>
<feature type="compositionally biased region" description="Basic and acidic residues" evidence="2">
    <location>
        <begin position="750"/>
        <end position="760"/>
    </location>
</feature>
<dbReference type="SUPFAM" id="SSF52833">
    <property type="entry name" value="Thioredoxin-like"/>
    <property type="match status" value="1"/>
</dbReference>
<dbReference type="Pfam" id="PF04908">
    <property type="entry name" value="SH3BGR"/>
    <property type="match status" value="1"/>
</dbReference>
<accession>A0A0M9VQC9</accession>
<feature type="compositionally biased region" description="Basic and acidic residues" evidence="2">
    <location>
        <begin position="863"/>
        <end position="872"/>
    </location>
</feature>
<feature type="compositionally biased region" description="Basic and acidic residues" evidence="2">
    <location>
        <begin position="610"/>
        <end position="622"/>
    </location>
</feature>
<dbReference type="GeneID" id="28728656"/>
<feature type="compositionally biased region" description="Basic and acidic residues" evidence="2">
    <location>
        <begin position="1511"/>
        <end position="1527"/>
    </location>
</feature>
<dbReference type="EMBL" id="LGAV01000002">
    <property type="protein sequence ID" value="KOS15413.1"/>
    <property type="molecule type" value="Genomic_DNA"/>
</dbReference>
<feature type="compositionally biased region" description="Basic and acidic residues" evidence="2">
    <location>
        <begin position="1189"/>
        <end position="1201"/>
    </location>
</feature>
<feature type="compositionally biased region" description="Low complexity" evidence="2">
    <location>
        <begin position="623"/>
        <end position="643"/>
    </location>
</feature>
<gene>
    <name evidence="3" type="ORF">Malapachy_2289</name>
</gene>
<evidence type="ECO:0008006" key="5">
    <source>
        <dbReference type="Google" id="ProtNLM"/>
    </source>
</evidence>
<feature type="compositionally biased region" description="Polar residues" evidence="2">
    <location>
        <begin position="1478"/>
        <end position="1501"/>
    </location>
</feature>
<feature type="compositionally biased region" description="Low complexity" evidence="2">
    <location>
        <begin position="1452"/>
        <end position="1462"/>
    </location>
</feature>
<dbReference type="Proteomes" id="UP000037751">
    <property type="component" value="Unassembled WGS sequence"/>
</dbReference>
<dbReference type="InterPro" id="IPR006993">
    <property type="entry name" value="Glut_rich_SH3-bd"/>
</dbReference>
<organism evidence="3 4">
    <name type="scientific">Malassezia pachydermatis</name>
    <dbReference type="NCBI Taxonomy" id="77020"/>
    <lineage>
        <taxon>Eukaryota</taxon>
        <taxon>Fungi</taxon>
        <taxon>Dikarya</taxon>
        <taxon>Basidiomycota</taxon>
        <taxon>Ustilaginomycotina</taxon>
        <taxon>Malasseziomycetes</taxon>
        <taxon>Malasseziales</taxon>
        <taxon>Malasseziaceae</taxon>
        <taxon>Malassezia</taxon>
    </lineage>
</organism>
<proteinExistence type="inferred from homology"/>
<dbReference type="InterPro" id="IPR051033">
    <property type="entry name" value="SH3BGR"/>
</dbReference>
<feature type="compositionally biased region" description="Low complexity" evidence="2">
    <location>
        <begin position="1087"/>
        <end position="1096"/>
    </location>
</feature>
<evidence type="ECO:0000313" key="4">
    <source>
        <dbReference type="Proteomes" id="UP000037751"/>
    </source>
</evidence>
<evidence type="ECO:0000313" key="3">
    <source>
        <dbReference type="EMBL" id="KOS15413.1"/>
    </source>
</evidence>
<feature type="compositionally biased region" description="Polar residues" evidence="2">
    <location>
        <begin position="1166"/>
        <end position="1180"/>
    </location>
</feature>
<feature type="compositionally biased region" description="Low complexity" evidence="2">
    <location>
        <begin position="1340"/>
        <end position="1351"/>
    </location>
</feature>
<feature type="compositionally biased region" description="Basic and acidic residues" evidence="2">
    <location>
        <begin position="976"/>
        <end position="987"/>
    </location>
</feature>
<feature type="compositionally biased region" description="Low complexity" evidence="2">
    <location>
        <begin position="1379"/>
        <end position="1394"/>
    </location>
</feature>